<name>A0A1H9DFN4_9PROT</name>
<dbReference type="Proteomes" id="UP000181998">
    <property type="component" value="Unassembled WGS sequence"/>
</dbReference>
<accession>A0A1H9DFN4</accession>
<dbReference type="PANTHER" id="PTHR46637">
    <property type="entry name" value="TIS1421-TRANSPOSASE PROTEIN A"/>
    <property type="match status" value="1"/>
</dbReference>
<dbReference type="InterPro" id="IPR025161">
    <property type="entry name" value="IS402-like_dom"/>
</dbReference>
<dbReference type="AlphaFoldDB" id="A0A1H9DFN4"/>
<evidence type="ECO:0000313" key="3">
    <source>
        <dbReference type="Proteomes" id="UP000181998"/>
    </source>
</evidence>
<organism evidence="2 3">
    <name type="scientific">Nitrosomonas ureae</name>
    <dbReference type="NCBI Taxonomy" id="44577"/>
    <lineage>
        <taxon>Bacteria</taxon>
        <taxon>Pseudomonadati</taxon>
        <taxon>Pseudomonadota</taxon>
        <taxon>Betaproteobacteria</taxon>
        <taxon>Nitrosomonadales</taxon>
        <taxon>Nitrosomonadaceae</taxon>
        <taxon>Nitrosomonas</taxon>
    </lineage>
</organism>
<protein>
    <submittedName>
        <fullName evidence="2">Transposase</fullName>
    </submittedName>
</protein>
<feature type="domain" description="Insertion element IS402-like" evidence="1">
    <location>
        <begin position="6"/>
        <end position="75"/>
    </location>
</feature>
<dbReference type="PANTHER" id="PTHR46637:SF1">
    <property type="entry name" value="BLL5188 PROTEIN"/>
    <property type="match status" value="1"/>
</dbReference>
<evidence type="ECO:0000313" key="2">
    <source>
        <dbReference type="EMBL" id="SEQ12117.1"/>
    </source>
</evidence>
<sequence length="105" mass="12537">MPRLMLSDEFWSKLEKILLQEAIYNKRNLRMTVEGMLYRMRVGCPWRDLPEAFGSWNSIYKRFNAWSLSSKWLSIFKALSIDPDCEWELLMAAMLKRTSIVQAQR</sequence>
<dbReference type="Pfam" id="PF13340">
    <property type="entry name" value="DUF4096"/>
    <property type="match status" value="1"/>
</dbReference>
<evidence type="ECO:0000259" key="1">
    <source>
        <dbReference type="Pfam" id="PF13340"/>
    </source>
</evidence>
<dbReference type="InterPro" id="IPR052909">
    <property type="entry name" value="Transposase_6_like"/>
</dbReference>
<dbReference type="EMBL" id="FOFX01000022">
    <property type="protein sequence ID" value="SEQ12117.1"/>
    <property type="molecule type" value="Genomic_DNA"/>
</dbReference>
<proteinExistence type="predicted"/>
<gene>
    <name evidence="2" type="ORF">SAMN05421510_10221</name>
</gene>
<feature type="non-terminal residue" evidence="2">
    <location>
        <position position="105"/>
    </location>
</feature>
<reference evidence="2 3" key="1">
    <citation type="submission" date="2016-10" db="EMBL/GenBank/DDBJ databases">
        <authorList>
            <person name="de Groot N.N."/>
        </authorList>
    </citation>
    <scope>NUCLEOTIDE SEQUENCE [LARGE SCALE GENOMIC DNA]</scope>
    <source>
        <strain evidence="2 3">Nm9</strain>
    </source>
</reference>